<organism evidence="3 4">
    <name type="scientific">Allomyces macrogynus (strain ATCC 38327)</name>
    <name type="common">Allomyces javanicus var. macrogynus</name>
    <dbReference type="NCBI Taxonomy" id="578462"/>
    <lineage>
        <taxon>Eukaryota</taxon>
        <taxon>Fungi</taxon>
        <taxon>Fungi incertae sedis</taxon>
        <taxon>Blastocladiomycota</taxon>
        <taxon>Blastocladiomycetes</taxon>
        <taxon>Blastocladiales</taxon>
        <taxon>Blastocladiaceae</taxon>
        <taxon>Allomyces</taxon>
    </lineage>
</organism>
<dbReference type="VEuPathDB" id="FungiDB:AMAG_06686"/>
<feature type="chain" id="PRO_5005547778" evidence="2">
    <location>
        <begin position="36"/>
        <end position="601"/>
    </location>
</feature>
<reference evidence="3 4" key="1">
    <citation type="submission" date="2009-11" db="EMBL/GenBank/DDBJ databases">
        <title>Annotation of Allomyces macrogynus ATCC 38327.</title>
        <authorList>
            <consortium name="The Broad Institute Genome Sequencing Platform"/>
            <person name="Russ C."/>
            <person name="Cuomo C."/>
            <person name="Burger G."/>
            <person name="Gray M.W."/>
            <person name="Holland P.W.H."/>
            <person name="King N."/>
            <person name="Lang F.B.F."/>
            <person name="Roger A.J."/>
            <person name="Ruiz-Trillo I."/>
            <person name="Young S.K."/>
            <person name="Zeng Q."/>
            <person name="Gargeya S."/>
            <person name="Fitzgerald M."/>
            <person name="Haas B."/>
            <person name="Abouelleil A."/>
            <person name="Alvarado L."/>
            <person name="Arachchi H.M."/>
            <person name="Berlin A."/>
            <person name="Chapman S.B."/>
            <person name="Gearin G."/>
            <person name="Goldberg J."/>
            <person name="Griggs A."/>
            <person name="Gujja S."/>
            <person name="Hansen M."/>
            <person name="Heiman D."/>
            <person name="Howarth C."/>
            <person name="Larimer J."/>
            <person name="Lui A."/>
            <person name="MacDonald P.J.P."/>
            <person name="McCowen C."/>
            <person name="Montmayeur A."/>
            <person name="Murphy C."/>
            <person name="Neiman D."/>
            <person name="Pearson M."/>
            <person name="Priest M."/>
            <person name="Roberts A."/>
            <person name="Saif S."/>
            <person name="Shea T."/>
            <person name="Sisk P."/>
            <person name="Stolte C."/>
            <person name="Sykes S."/>
            <person name="Wortman J."/>
            <person name="Nusbaum C."/>
            <person name="Birren B."/>
        </authorList>
    </citation>
    <scope>NUCLEOTIDE SEQUENCE [LARGE SCALE GENOMIC DNA]</scope>
    <source>
        <strain evidence="3 4">ATCC 38327</strain>
    </source>
</reference>
<evidence type="ECO:0000256" key="1">
    <source>
        <dbReference type="SAM" id="MobiDB-lite"/>
    </source>
</evidence>
<reference evidence="4" key="2">
    <citation type="submission" date="2009-11" db="EMBL/GenBank/DDBJ databases">
        <title>The Genome Sequence of Allomyces macrogynus strain ATCC 38327.</title>
        <authorList>
            <consortium name="The Broad Institute Genome Sequencing Platform"/>
            <person name="Russ C."/>
            <person name="Cuomo C."/>
            <person name="Shea T."/>
            <person name="Young S.K."/>
            <person name="Zeng Q."/>
            <person name="Koehrsen M."/>
            <person name="Haas B."/>
            <person name="Borodovsky M."/>
            <person name="Guigo R."/>
            <person name="Alvarado L."/>
            <person name="Berlin A."/>
            <person name="Borenstein D."/>
            <person name="Chen Z."/>
            <person name="Engels R."/>
            <person name="Freedman E."/>
            <person name="Gellesch M."/>
            <person name="Goldberg J."/>
            <person name="Griggs A."/>
            <person name="Gujja S."/>
            <person name="Heiman D."/>
            <person name="Hepburn T."/>
            <person name="Howarth C."/>
            <person name="Jen D."/>
            <person name="Larson L."/>
            <person name="Lewis B."/>
            <person name="Mehta T."/>
            <person name="Park D."/>
            <person name="Pearson M."/>
            <person name="Roberts A."/>
            <person name="Saif S."/>
            <person name="Shenoy N."/>
            <person name="Sisk P."/>
            <person name="Stolte C."/>
            <person name="Sykes S."/>
            <person name="Walk T."/>
            <person name="White J."/>
            <person name="Yandava C."/>
            <person name="Burger G."/>
            <person name="Gray M.W."/>
            <person name="Holland P.W.H."/>
            <person name="King N."/>
            <person name="Lang F.B.F."/>
            <person name="Roger A.J."/>
            <person name="Ruiz-Trillo I."/>
            <person name="Lander E."/>
            <person name="Nusbaum C."/>
        </authorList>
    </citation>
    <scope>NUCLEOTIDE SEQUENCE [LARGE SCALE GENOMIC DNA]</scope>
    <source>
        <strain evidence="4">ATCC 38327</strain>
    </source>
</reference>
<feature type="region of interest" description="Disordered" evidence="1">
    <location>
        <begin position="403"/>
        <end position="445"/>
    </location>
</feature>
<feature type="signal peptide" evidence="2">
    <location>
        <begin position="1"/>
        <end position="35"/>
    </location>
</feature>
<evidence type="ECO:0000313" key="3">
    <source>
        <dbReference type="EMBL" id="KNE60925.1"/>
    </source>
</evidence>
<keyword evidence="4" id="KW-1185">Reference proteome</keyword>
<sequence length="601" mass="62790">MAASPRQAVPRTLPRWHSASVFAMMCLLLAATTRAAVVIAPHEPALRYDAVWDPVHPVTYEPATVKTTTSNKKLATDTATSQPPIVAGMFQFSLSCTAAVPSARCSAMATTLKTAGAIYSNLLNLTQTVTVNAVYRSFCNDAAAPLLAGSALNGTDSALVNSTVADKKSTAPPSASTNSKKCSDRLRDALGSAYPSSQWNLYGLVGVDPVYTYPQALAKQLVVSQLQWGESDITAQLNADANLWFEGDAAIGSDQTDALYLVVHELLHGMGLSSSWNAYAQDYSLDTPTTQFLSPHPLVAAAATSSTPQQFAGFLPHAIFDKFLFNTVSQMPLRVYAYLMQTCAVTDKSSGKLRALPATDFYTKFLASQVGPFAQDLYRATTTPGGIAFVFPDLVPSVANATASGADSGGGGGDTAPAAGGAQVSTGEDGGPSDSTNGGGTNAFLRKRDATNSTAASAGPEFVALYTPTTYALGSSLTHVAADATGNFILRPVTQKGATLYSIAIKNLPPPAGTSVTTGDRTMADLFVKNNVSPLGPGVVRMLHALGYTVAPKTVTALGLPAHVGVPMAPVRRESADEEWKEPTAREAQCATSWWNMAVAA</sequence>
<keyword evidence="2" id="KW-0732">Signal</keyword>
<accession>A0A0L0SEV3</accession>
<dbReference type="Proteomes" id="UP000054350">
    <property type="component" value="Unassembled WGS sequence"/>
</dbReference>
<dbReference type="STRING" id="578462.A0A0L0SEV3"/>
<evidence type="ECO:0000313" key="4">
    <source>
        <dbReference type="Proteomes" id="UP000054350"/>
    </source>
</evidence>
<evidence type="ECO:0000256" key="2">
    <source>
        <dbReference type="SAM" id="SignalP"/>
    </source>
</evidence>
<dbReference type="eggNOG" id="ENOG502SRIY">
    <property type="taxonomic scope" value="Eukaryota"/>
</dbReference>
<dbReference type="AlphaFoldDB" id="A0A0L0SEV3"/>
<dbReference type="OrthoDB" id="73465at2759"/>
<gene>
    <name evidence="3" type="ORF">AMAG_06686</name>
</gene>
<name>A0A0L0SEV3_ALLM3</name>
<protein>
    <submittedName>
        <fullName evidence="3">Uncharacterized protein</fullName>
    </submittedName>
</protein>
<dbReference type="EMBL" id="GG745337">
    <property type="protein sequence ID" value="KNE60925.1"/>
    <property type="molecule type" value="Genomic_DNA"/>
</dbReference>
<proteinExistence type="predicted"/>